<dbReference type="InterPro" id="IPR004869">
    <property type="entry name" value="MMPL_dom"/>
</dbReference>
<dbReference type="InterPro" id="IPR000731">
    <property type="entry name" value="SSD"/>
</dbReference>
<keyword evidence="2" id="KW-1003">Cell membrane</keyword>
<feature type="transmembrane region" description="Helical" evidence="6">
    <location>
        <begin position="183"/>
        <end position="207"/>
    </location>
</feature>
<evidence type="ECO:0000256" key="2">
    <source>
        <dbReference type="ARBA" id="ARBA00022475"/>
    </source>
</evidence>
<dbReference type="InterPro" id="IPR050545">
    <property type="entry name" value="Mycobact_MmpL"/>
</dbReference>
<feature type="transmembrane region" description="Helical" evidence="6">
    <location>
        <begin position="531"/>
        <end position="551"/>
    </location>
</feature>
<feature type="transmembrane region" description="Helical" evidence="6">
    <location>
        <begin position="213"/>
        <end position="232"/>
    </location>
</feature>
<dbReference type="EMBL" id="BNBI01000005">
    <property type="protein sequence ID" value="GHE99630.1"/>
    <property type="molecule type" value="Genomic_DNA"/>
</dbReference>
<dbReference type="SUPFAM" id="SSF82866">
    <property type="entry name" value="Multidrug efflux transporter AcrB transmembrane domain"/>
    <property type="match status" value="2"/>
</dbReference>
<keyword evidence="9" id="KW-1185">Reference proteome</keyword>
<proteinExistence type="predicted"/>
<reference evidence="8" key="1">
    <citation type="journal article" date="2014" name="Int. J. Syst. Evol. Microbiol.">
        <title>Complete genome sequence of Corynebacterium casei LMG S-19264T (=DSM 44701T), isolated from a smear-ripened cheese.</title>
        <authorList>
            <consortium name="US DOE Joint Genome Institute (JGI-PGF)"/>
            <person name="Walter F."/>
            <person name="Albersmeier A."/>
            <person name="Kalinowski J."/>
            <person name="Ruckert C."/>
        </authorList>
    </citation>
    <scope>NUCLEOTIDE SEQUENCE</scope>
    <source>
        <strain evidence="8">JCM 4477</strain>
    </source>
</reference>
<feature type="transmembrane region" description="Helical" evidence="6">
    <location>
        <begin position="253"/>
        <end position="276"/>
    </location>
</feature>
<feature type="domain" description="SSD" evidence="7">
    <location>
        <begin position="220"/>
        <end position="311"/>
    </location>
</feature>
<dbReference type="AlphaFoldDB" id="A0A919E100"/>
<dbReference type="Gene3D" id="1.20.1640.10">
    <property type="entry name" value="Multidrug efflux transporter AcrB transmembrane domain"/>
    <property type="match status" value="2"/>
</dbReference>
<evidence type="ECO:0000256" key="6">
    <source>
        <dbReference type="SAM" id="Phobius"/>
    </source>
</evidence>
<dbReference type="Pfam" id="PF03176">
    <property type="entry name" value="MMPL"/>
    <property type="match status" value="2"/>
</dbReference>
<evidence type="ECO:0000256" key="5">
    <source>
        <dbReference type="ARBA" id="ARBA00023136"/>
    </source>
</evidence>
<feature type="transmembrane region" description="Helical" evidence="6">
    <location>
        <begin position="282"/>
        <end position="309"/>
    </location>
</feature>
<organism evidence="8 9">
    <name type="scientific">Streptomyces fumanus</name>
    <dbReference type="NCBI Taxonomy" id="67302"/>
    <lineage>
        <taxon>Bacteria</taxon>
        <taxon>Bacillati</taxon>
        <taxon>Actinomycetota</taxon>
        <taxon>Actinomycetes</taxon>
        <taxon>Kitasatosporales</taxon>
        <taxon>Streptomycetaceae</taxon>
        <taxon>Streptomyces</taxon>
    </lineage>
</organism>
<keyword evidence="3 6" id="KW-0812">Transmembrane</keyword>
<keyword evidence="4 6" id="KW-1133">Transmembrane helix</keyword>
<gene>
    <name evidence="8" type="ORF">GCM10018772_25070</name>
</gene>
<feature type="transmembrane region" description="Helical" evidence="6">
    <location>
        <begin position="350"/>
        <end position="368"/>
    </location>
</feature>
<feature type="transmembrane region" description="Helical" evidence="6">
    <location>
        <begin position="644"/>
        <end position="667"/>
    </location>
</feature>
<comment type="caution">
    <text evidence="8">The sequence shown here is derived from an EMBL/GenBank/DDBJ whole genome shotgun (WGS) entry which is preliminary data.</text>
</comment>
<dbReference type="GO" id="GO:0005886">
    <property type="term" value="C:plasma membrane"/>
    <property type="evidence" value="ECO:0007669"/>
    <property type="project" value="UniProtKB-SubCell"/>
</dbReference>
<feature type="transmembrane region" description="Helical" evidence="6">
    <location>
        <begin position="500"/>
        <end position="519"/>
    </location>
</feature>
<evidence type="ECO:0000259" key="7">
    <source>
        <dbReference type="PROSITE" id="PS50156"/>
    </source>
</evidence>
<keyword evidence="5 6" id="KW-0472">Membrane</keyword>
<evidence type="ECO:0000256" key="3">
    <source>
        <dbReference type="ARBA" id="ARBA00022692"/>
    </source>
</evidence>
<dbReference type="PANTHER" id="PTHR33406">
    <property type="entry name" value="MEMBRANE PROTEIN MJ1562-RELATED"/>
    <property type="match status" value="1"/>
</dbReference>
<dbReference type="Proteomes" id="UP000630718">
    <property type="component" value="Unassembled WGS sequence"/>
</dbReference>
<comment type="subcellular location">
    <subcellularLocation>
        <location evidence="1">Cell membrane</location>
        <topology evidence="1">Multi-pass membrane protein</topology>
    </subcellularLocation>
</comment>
<evidence type="ECO:0000313" key="9">
    <source>
        <dbReference type="Proteomes" id="UP000630718"/>
    </source>
</evidence>
<dbReference type="PROSITE" id="PS50156">
    <property type="entry name" value="SSD"/>
    <property type="match status" value="1"/>
</dbReference>
<protein>
    <submittedName>
        <fullName evidence="8">Membrane protein</fullName>
    </submittedName>
</protein>
<feature type="transmembrane region" description="Helical" evidence="6">
    <location>
        <begin position="614"/>
        <end position="632"/>
    </location>
</feature>
<evidence type="ECO:0000313" key="8">
    <source>
        <dbReference type="EMBL" id="GHE99630.1"/>
    </source>
</evidence>
<reference evidence="8" key="2">
    <citation type="submission" date="2020-09" db="EMBL/GenBank/DDBJ databases">
        <authorList>
            <person name="Sun Q."/>
            <person name="Ohkuma M."/>
        </authorList>
    </citation>
    <scope>NUCLEOTIDE SEQUENCE</scope>
    <source>
        <strain evidence="8">JCM 4477</strain>
    </source>
</reference>
<evidence type="ECO:0000256" key="1">
    <source>
        <dbReference type="ARBA" id="ARBA00004651"/>
    </source>
</evidence>
<sequence>MVTGWIAILLASVGAMIFLVKGFTPGLKIPGSQSQKTTEAMARAFPGGTEQATGTIVFQTKNGGKVTAEPAKQTIEDITQEADGLPGVGSATAPSRDTLTISPDATVGITTITFDAESASDIPTATLSDLSALAGKGRGSGLNVELAGAAVPAQEENPASQAGTLLVTLLVLLFVFRSVRTAIIPICTAMAAVGLGTCAVLASTGFLDMHSTAMTLSSMLGLAVGVDYALFIMSRHQQQVLRGMDPEESAGRAVGTAGNAVVIAGATVIVALAGLAVARIPFVTVMGLAAAFTVTMSVLISLTLVPACLGFRGAKIKTSVIPFLRRRSPRGTDQSALGLRWARSITRLRIPALLIVIVGLGALSVPVLSLKTGLNEPQAGTASAQKIVDGAFGPGHDSPLVVLVQGSDDTAISAARELVSQVDRMNGVVSVTPPRANQDGTAAVVSVTPAAGPESEQTKDLLKDIRQVSATLSQDDGTTIGVTGKTAVSVDVSQKLSDALPLYCLLVIGLAVLLLTMVFRSVVLALKAAAGFLLSIGATIGLIVGILQWGWLGSLLGIEAGPVISFVPLLLVAVMFGLAMDYQIFLVSRMREEYTAGHSAVESMQRGFAKGARVVTSAAMIMLSVFLGSAITSSGSTKGIGLGLAAGVFFDAFIVRMLLIPAAMAVFRDKAWWLPRPLGRIVPNLDVEGAALERRFKAQEQQHLSGQRQGLGDNETITLLNPLR</sequence>
<feature type="transmembrane region" description="Helical" evidence="6">
    <location>
        <begin position="563"/>
        <end position="582"/>
    </location>
</feature>
<dbReference type="PANTHER" id="PTHR33406:SF13">
    <property type="entry name" value="MEMBRANE PROTEIN YDFJ"/>
    <property type="match status" value="1"/>
</dbReference>
<feature type="transmembrane region" description="Helical" evidence="6">
    <location>
        <begin position="159"/>
        <end position="176"/>
    </location>
</feature>
<accession>A0A919E100</accession>
<evidence type="ECO:0000256" key="4">
    <source>
        <dbReference type="ARBA" id="ARBA00022989"/>
    </source>
</evidence>
<name>A0A919E100_9ACTN</name>